<evidence type="ECO:0000256" key="1">
    <source>
        <dbReference type="SAM" id="Phobius"/>
    </source>
</evidence>
<dbReference type="EMBL" id="CP066167">
    <property type="protein sequence ID" value="QQD18744.1"/>
    <property type="molecule type" value="Genomic_DNA"/>
</dbReference>
<keyword evidence="3" id="KW-1185">Reference proteome</keyword>
<sequence length="144" mass="16643">MKNLLRLFVFASLVLFAMLYYYSGQVKDHYQENASRYLDQALTEISYWEASRMKPLLAQEALAQVSDETLEKLVDHYRHLGRYQSMDEPQLSRISAALSLFGGAPKLSYSSRVTFEHGKSIMTATLTLQDQRFKLYNFNLGNIE</sequence>
<dbReference type="AlphaFoldDB" id="A0A7T4R1I3"/>
<name>A0A7T4R1I3_9GAMM</name>
<keyword evidence="1" id="KW-0812">Transmembrane</keyword>
<dbReference type="KEGG" id="snan:I6N98_02430"/>
<evidence type="ECO:0000313" key="3">
    <source>
        <dbReference type="Proteomes" id="UP000596063"/>
    </source>
</evidence>
<feature type="transmembrane region" description="Helical" evidence="1">
    <location>
        <begin position="7"/>
        <end position="23"/>
    </location>
</feature>
<evidence type="ECO:0000313" key="2">
    <source>
        <dbReference type="EMBL" id="QQD18744.1"/>
    </source>
</evidence>
<keyword evidence="1" id="KW-1133">Transmembrane helix</keyword>
<keyword evidence="1" id="KW-0472">Membrane</keyword>
<protein>
    <submittedName>
        <fullName evidence="2">Uncharacterized protein</fullName>
    </submittedName>
</protein>
<dbReference type="Proteomes" id="UP000596063">
    <property type="component" value="Chromosome"/>
</dbReference>
<accession>A0A7T4R1I3</accession>
<reference evidence="2 3" key="1">
    <citation type="submission" date="2020-12" db="EMBL/GenBank/DDBJ databases">
        <authorList>
            <person name="Shan Y."/>
        </authorList>
    </citation>
    <scope>NUCLEOTIDE SEQUENCE [LARGE SCALE GENOMIC DNA]</scope>
    <source>
        <strain evidence="3">csc3.9</strain>
    </source>
</reference>
<dbReference type="RefSeq" id="WP_198570233.1">
    <property type="nucleotide sequence ID" value="NZ_CP066167.1"/>
</dbReference>
<gene>
    <name evidence="2" type="ORF">I6N98_02430</name>
</gene>
<organism evidence="2 3">
    <name type="scientific">Spongiibacter nanhainus</name>
    <dbReference type="NCBI Taxonomy" id="2794344"/>
    <lineage>
        <taxon>Bacteria</taxon>
        <taxon>Pseudomonadati</taxon>
        <taxon>Pseudomonadota</taxon>
        <taxon>Gammaproteobacteria</taxon>
        <taxon>Cellvibrionales</taxon>
        <taxon>Spongiibacteraceae</taxon>
        <taxon>Spongiibacter</taxon>
    </lineage>
</organism>
<proteinExistence type="predicted"/>